<comment type="caution">
    <text evidence="2">The sequence shown here is derived from an EMBL/GenBank/DDBJ whole genome shotgun (WGS) entry which is preliminary data.</text>
</comment>
<dbReference type="Pfam" id="PF06792">
    <property type="entry name" value="UPF0261"/>
    <property type="match status" value="1"/>
</dbReference>
<dbReference type="InterPro" id="IPR044122">
    <property type="entry name" value="UPF0261_N"/>
</dbReference>
<dbReference type="Proteomes" id="UP000700706">
    <property type="component" value="Unassembled WGS sequence"/>
</dbReference>
<evidence type="ECO:0000313" key="2">
    <source>
        <dbReference type="EMBL" id="MBW8728578.1"/>
    </source>
</evidence>
<dbReference type="AlphaFoldDB" id="A0A952FNV7"/>
<gene>
    <name evidence="2" type="ORF">JF625_25965</name>
</gene>
<proteinExistence type="predicted"/>
<organism evidence="2 3">
    <name type="scientific">Inquilinus limosus</name>
    <dbReference type="NCBI Taxonomy" id="171674"/>
    <lineage>
        <taxon>Bacteria</taxon>
        <taxon>Pseudomonadati</taxon>
        <taxon>Pseudomonadota</taxon>
        <taxon>Alphaproteobacteria</taxon>
        <taxon>Rhodospirillales</taxon>
        <taxon>Rhodospirillaceae</taxon>
        <taxon>Inquilinus</taxon>
    </lineage>
</organism>
<protein>
    <submittedName>
        <fullName evidence="2">Tm-1-like ATP-binding domain-containing protein</fullName>
    </submittedName>
</protein>
<keyword evidence="2" id="KW-0547">Nucleotide-binding</keyword>
<dbReference type="EMBL" id="JAEKLZ010000426">
    <property type="protein sequence ID" value="MBW8728578.1"/>
    <property type="molecule type" value="Genomic_DNA"/>
</dbReference>
<evidence type="ECO:0000259" key="1">
    <source>
        <dbReference type="Pfam" id="PF06792"/>
    </source>
</evidence>
<feature type="domain" description="UPF0261" evidence="1">
    <location>
        <begin position="2"/>
        <end position="137"/>
    </location>
</feature>
<dbReference type="InterPro" id="IPR051353">
    <property type="entry name" value="Tobamovirus_resist_UPF0261"/>
</dbReference>
<feature type="non-terminal residue" evidence="2">
    <location>
        <position position="137"/>
    </location>
</feature>
<accession>A0A952FNV7</accession>
<name>A0A952FNV7_9PROT</name>
<keyword evidence="2" id="KW-0067">ATP-binding</keyword>
<sequence length="137" mass="13359">MAVLVIGTCDTKAAELAYARDCIRAAGVVAQLVDVGTRGGGDEADVTAAEVAGHHPDGAAAVLGTSDRGVAVTAMAAALTRYLATRGDIDAVLGLGGTGNTALVTAALRALPVGLPKLMVSTVASGSVAPYVGATDI</sequence>
<dbReference type="PANTHER" id="PTHR31862:SF1">
    <property type="entry name" value="UPF0261 DOMAIN PROTEIN (AFU_ORTHOLOGUE AFUA_1G10120)"/>
    <property type="match status" value="1"/>
</dbReference>
<dbReference type="Gene3D" id="3.40.50.12020">
    <property type="entry name" value="Uncharacterised protein family UPF0261, NN domain"/>
    <property type="match status" value="1"/>
</dbReference>
<dbReference type="GO" id="GO:0005524">
    <property type="term" value="F:ATP binding"/>
    <property type="evidence" value="ECO:0007669"/>
    <property type="project" value="UniProtKB-KW"/>
</dbReference>
<dbReference type="PANTHER" id="PTHR31862">
    <property type="entry name" value="UPF0261 DOMAIN PROTEIN (AFU_ORTHOLOGUE AFUA_1G10120)"/>
    <property type="match status" value="1"/>
</dbReference>
<reference evidence="2" key="1">
    <citation type="submission" date="2020-06" db="EMBL/GenBank/DDBJ databases">
        <title>Stable isotope informed genome-resolved metagenomics uncovers potential trophic interactions in rhizosphere soil.</title>
        <authorList>
            <person name="Starr E.P."/>
            <person name="Shi S."/>
            <person name="Blazewicz S.J."/>
            <person name="Koch B.J."/>
            <person name="Probst A.J."/>
            <person name="Hungate B.A."/>
            <person name="Pett-Ridge J."/>
            <person name="Firestone M.K."/>
            <person name="Banfield J.F."/>
        </authorList>
    </citation>
    <scope>NUCLEOTIDE SEQUENCE</scope>
    <source>
        <strain evidence="2">YM_69_17</strain>
    </source>
</reference>
<evidence type="ECO:0000313" key="3">
    <source>
        <dbReference type="Proteomes" id="UP000700706"/>
    </source>
</evidence>